<evidence type="ECO:0000259" key="5">
    <source>
        <dbReference type="PROSITE" id="PS50994"/>
    </source>
</evidence>
<dbReference type="InterPro" id="IPR012337">
    <property type="entry name" value="RNaseH-like_sf"/>
</dbReference>
<dbReference type="InterPro" id="IPR050951">
    <property type="entry name" value="Retrovirus_Pol_polyprotein"/>
</dbReference>
<proteinExistence type="predicted"/>
<keyword evidence="1" id="KW-0694">RNA-binding</keyword>
<dbReference type="PANTHER" id="PTHR37984">
    <property type="entry name" value="PROTEIN CBG26694"/>
    <property type="match status" value="1"/>
</dbReference>
<reference evidence="6" key="1">
    <citation type="submission" date="2016-04" db="EMBL/GenBank/DDBJ databases">
        <authorList>
            <person name="Nguyen H.D."/>
            <person name="Samba Siva P."/>
            <person name="Cullis J."/>
            <person name="Levesque C.A."/>
            <person name="Hambleton S."/>
        </authorList>
    </citation>
    <scope>NUCLEOTIDE SEQUENCE</scope>
    <source>
        <strain evidence="6">DAOMC 236422</strain>
    </source>
</reference>
<dbReference type="PROSITE" id="PS50878">
    <property type="entry name" value="RT_POL"/>
    <property type="match status" value="1"/>
</dbReference>
<dbReference type="EMBL" id="LWDG02000158">
    <property type="protein sequence ID" value="KAE8268324.1"/>
    <property type="molecule type" value="Genomic_DNA"/>
</dbReference>
<dbReference type="Pfam" id="PF00078">
    <property type="entry name" value="RVT_1"/>
    <property type="match status" value="1"/>
</dbReference>
<dbReference type="SUPFAM" id="SSF56672">
    <property type="entry name" value="DNA/RNA polymerases"/>
    <property type="match status" value="1"/>
</dbReference>
<comment type="caution">
    <text evidence="6">The sequence shown here is derived from an EMBL/GenBank/DDBJ whole genome shotgun (WGS) entry which is preliminary data.</text>
</comment>
<dbReference type="InterPro" id="IPR036397">
    <property type="entry name" value="RNaseH_sf"/>
</dbReference>
<evidence type="ECO:0000256" key="3">
    <source>
        <dbReference type="SAM" id="MobiDB-lite"/>
    </source>
</evidence>
<gene>
    <name evidence="6" type="ORF">A4X09_0g4016</name>
</gene>
<organism evidence="6 7">
    <name type="scientific">Tilletia walkeri</name>
    <dbReference type="NCBI Taxonomy" id="117179"/>
    <lineage>
        <taxon>Eukaryota</taxon>
        <taxon>Fungi</taxon>
        <taxon>Dikarya</taxon>
        <taxon>Basidiomycota</taxon>
        <taxon>Ustilaginomycotina</taxon>
        <taxon>Exobasidiomycetes</taxon>
        <taxon>Tilletiales</taxon>
        <taxon>Tilletiaceae</taxon>
        <taxon>Tilletia</taxon>
    </lineage>
</organism>
<keyword evidence="2" id="KW-0511">Multifunctional enzyme</keyword>
<dbReference type="Proteomes" id="UP000078113">
    <property type="component" value="Unassembled WGS sequence"/>
</dbReference>
<evidence type="ECO:0000313" key="7">
    <source>
        <dbReference type="Proteomes" id="UP000078113"/>
    </source>
</evidence>
<evidence type="ECO:0000256" key="1">
    <source>
        <dbReference type="ARBA" id="ARBA00022884"/>
    </source>
</evidence>
<dbReference type="GO" id="GO:0005634">
    <property type="term" value="C:nucleus"/>
    <property type="evidence" value="ECO:0007669"/>
    <property type="project" value="UniProtKB-ARBA"/>
</dbReference>
<dbReference type="InterPro" id="IPR000477">
    <property type="entry name" value="RT_dom"/>
</dbReference>
<sequence>MRVQGIGSSHTLGWATLSIFLHAVDPHGKHVHLEFEQDFHVLPDFPPGLCLGLDFISAYGMSISPARGRGRIDRYTFNVHEKIAGPYTKDAELCTATDISISPGVQTWVPVDASCLVPGVDYTVTPRLSVSPDETVRLLGPVGLLNHGSQRHVLLGNYGSASFDLQRGTIIADAVGARVGDRVFVSADHFTVGTPLAATTSTLPATSLPVDPEEAALPLEAFEGIDIPESTLTRDAETVLVDNAFRVGLHQAGEAYPSVVKLLRKHTAAFALDARPGQIDGHDMPITLVPDAVLPPEPPRRASPEKRAAMDAAIDQLLEWDVIEPSQSPVSFPVVMVKQNGKWRFCVDYRQLNSRTVPDRYSLPTIDAIFQTLTGKKWFSSLNAIRGYHQLRVEAEDRWKTAFICHRGLYQYKRVSFGLRNAPAIFQRLMDKVLGPLRWHQAVVYIDDSVIATDTLEEHITALRTLLQNAEAIGLKFSPSKCTFAVPSLMLLGRKVSGAGVAIWTDRAKAIQDLARPTTLQELYHTLGLFVYYRAFIPRFAEKAAPLTRLLKGWRYESADGQTRLVNTEGKAISAGRVPLSWGAEQQASFESLRKAIANPPVLAHSDPSRPYILYTDASKDVLAAILHQVSVAATPTVAPGALAHLNTLSVPHLPAAFARDRWRALLVEDRHFGPILRSVQTDSAAHVDWTLRDGLLMRRSDDRLALPAAAFPEVLKAVHDGGGHFGFWKTFLAVRRHFWRPQLSTAVRAWVKHCDRCRQTKAASKTGVLDTSNDPSLPFEHISIDLIYGFPRSQSGNDAAVAIQDLMVLDPCQKGITAEGVAAIISNRILRFGWRPRRVVSDSEARISGSVMSQLCASLGAASTPSSPYDQQANSVERAVQTVQRVLQVMSLDSKAHWDRRILPTVELAINASPSTITGQRPFDLVFISHPTVVHALFDDEEHLGKRRFDQRRAPPPLIVPGMRASVRLRDRPVSRTVADKLHARKLGPFPITEIVSAHRVRLHLPAHLDIDPVFSIEQLDLEPEGDDPFAADRSPPTPAVPALPPASGAEDDGRNDVGESDVTGMVTPDPDSREASSRIRRMLSALQDFQLGMVRSAPSQELQDLLRGPLSRPRIILEGTESFTPTELPVAFLSRLTSPVESRLVAPELELVETPNGKYCENSLPAQLALNDTKCKEMSRSKILESGMEMLGSLDIDR</sequence>
<feature type="domain" description="Reverse transcriptase" evidence="4">
    <location>
        <begin position="316"/>
        <end position="503"/>
    </location>
</feature>
<dbReference type="Gene3D" id="3.30.70.270">
    <property type="match status" value="2"/>
</dbReference>
<keyword evidence="7" id="KW-1185">Reference proteome</keyword>
<dbReference type="Gene3D" id="3.10.10.10">
    <property type="entry name" value="HIV Type 1 Reverse Transcriptase, subunit A, domain 1"/>
    <property type="match status" value="1"/>
</dbReference>
<dbReference type="InterPro" id="IPR041588">
    <property type="entry name" value="Integrase_H2C2"/>
</dbReference>
<protein>
    <recommendedName>
        <fullName evidence="8">Reverse transcriptase</fullName>
    </recommendedName>
</protein>
<evidence type="ECO:0000256" key="2">
    <source>
        <dbReference type="ARBA" id="ARBA00023268"/>
    </source>
</evidence>
<dbReference type="GO" id="GO:0003824">
    <property type="term" value="F:catalytic activity"/>
    <property type="evidence" value="ECO:0007669"/>
    <property type="project" value="UniProtKB-KW"/>
</dbReference>
<dbReference type="GO" id="GO:0015074">
    <property type="term" value="P:DNA integration"/>
    <property type="evidence" value="ECO:0007669"/>
    <property type="project" value="InterPro"/>
</dbReference>
<dbReference type="AlphaFoldDB" id="A0A8X7N7V7"/>
<dbReference type="InterPro" id="IPR043502">
    <property type="entry name" value="DNA/RNA_pol_sf"/>
</dbReference>
<evidence type="ECO:0000313" key="6">
    <source>
        <dbReference type="EMBL" id="KAE8268324.1"/>
    </source>
</evidence>
<dbReference type="InterPro" id="IPR001584">
    <property type="entry name" value="Integrase_cat-core"/>
</dbReference>
<feature type="compositionally biased region" description="Pro residues" evidence="3">
    <location>
        <begin position="1037"/>
        <end position="1046"/>
    </location>
</feature>
<dbReference type="InterPro" id="IPR043128">
    <property type="entry name" value="Rev_trsase/Diguanyl_cyclase"/>
</dbReference>
<dbReference type="GO" id="GO:0003723">
    <property type="term" value="F:RNA binding"/>
    <property type="evidence" value="ECO:0007669"/>
    <property type="project" value="UniProtKB-KW"/>
</dbReference>
<dbReference type="PANTHER" id="PTHR37984:SF5">
    <property type="entry name" value="PROTEIN NYNRIN-LIKE"/>
    <property type="match status" value="1"/>
</dbReference>
<dbReference type="InterPro" id="IPR041577">
    <property type="entry name" value="RT_RNaseH_2"/>
</dbReference>
<accession>A0A8X7N7V7</accession>
<feature type="region of interest" description="Disordered" evidence="3">
    <location>
        <begin position="1025"/>
        <end position="1079"/>
    </location>
</feature>
<name>A0A8X7N7V7_9BASI</name>
<dbReference type="Gene3D" id="1.10.340.70">
    <property type="match status" value="1"/>
</dbReference>
<dbReference type="PROSITE" id="PS50994">
    <property type="entry name" value="INTEGRASE"/>
    <property type="match status" value="1"/>
</dbReference>
<feature type="domain" description="Integrase catalytic" evidence="5">
    <location>
        <begin position="775"/>
        <end position="931"/>
    </location>
</feature>
<evidence type="ECO:0008006" key="8">
    <source>
        <dbReference type="Google" id="ProtNLM"/>
    </source>
</evidence>
<dbReference type="Pfam" id="PF17921">
    <property type="entry name" value="Integrase_H2C2"/>
    <property type="match status" value="1"/>
</dbReference>
<reference evidence="6" key="2">
    <citation type="journal article" date="2019" name="IMA Fungus">
        <title>Genome sequencing and comparison of five Tilletia species to identify candidate genes for the detection of regulated species infecting wheat.</title>
        <authorList>
            <person name="Nguyen H.D.T."/>
            <person name="Sultana T."/>
            <person name="Kesanakurti P."/>
            <person name="Hambleton S."/>
        </authorList>
    </citation>
    <scope>NUCLEOTIDE SEQUENCE</scope>
    <source>
        <strain evidence="6">DAOMC 236422</strain>
    </source>
</reference>
<dbReference type="CDD" id="cd01647">
    <property type="entry name" value="RT_LTR"/>
    <property type="match status" value="1"/>
</dbReference>
<dbReference type="Gene3D" id="3.30.420.10">
    <property type="entry name" value="Ribonuclease H-like superfamily/Ribonuclease H"/>
    <property type="match status" value="1"/>
</dbReference>
<evidence type="ECO:0000259" key="4">
    <source>
        <dbReference type="PROSITE" id="PS50878"/>
    </source>
</evidence>
<dbReference type="SUPFAM" id="SSF53098">
    <property type="entry name" value="Ribonuclease H-like"/>
    <property type="match status" value="1"/>
</dbReference>
<dbReference type="Pfam" id="PF17919">
    <property type="entry name" value="RT_RNaseH_2"/>
    <property type="match status" value="1"/>
</dbReference>